<evidence type="ECO:0000313" key="4">
    <source>
        <dbReference type="Proteomes" id="UP000824998"/>
    </source>
</evidence>
<feature type="compositionally biased region" description="Polar residues" evidence="1">
    <location>
        <begin position="207"/>
        <end position="224"/>
    </location>
</feature>
<gene>
    <name evidence="3" type="ORF">BJ875DRAFT_235601</name>
</gene>
<accession>A0A9P7YMD3</accession>
<keyword evidence="4" id="KW-1185">Reference proteome</keyword>
<feature type="compositionally biased region" description="Basic and acidic residues" evidence="1">
    <location>
        <begin position="187"/>
        <end position="206"/>
    </location>
</feature>
<reference evidence="3" key="1">
    <citation type="journal article" date="2021" name="IMA Fungus">
        <title>Genomic characterization of three marine fungi, including Emericellopsis atlantica sp. nov. with signatures of a generalist lifestyle and marine biomass degradation.</title>
        <authorList>
            <person name="Hagestad O.C."/>
            <person name="Hou L."/>
            <person name="Andersen J.H."/>
            <person name="Hansen E.H."/>
            <person name="Altermark B."/>
            <person name="Li C."/>
            <person name="Kuhnert E."/>
            <person name="Cox R.J."/>
            <person name="Crous P.W."/>
            <person name="Spatafora J.W."/>
            <person name="Lail K."/>
            <person name="Amirebrahimi M."/>
            <person name="Lipzen A."/>
            <person name="Pangilinan J."/>
            <person name="Andreopoulos W."/>
            <person name="Hayes R.D."/>
            <person name="Ng V."/>
            <person name="Grigoriev I.V."/>
            <person name="Jackson S.A."/>
            <person name="Sutton T.D.S."/>
            <person name="Dobson A.D.W."/>
            <person name="Rama T."/>
        </authorList>
    </citation>
    <scope>NUCLEOTIDE SEQUENCE</scope>
    <source>
        <strain evidence="3">TRa018bII</strain>
    </source>
</reference>
<proteinExistence type="predicted"/>
<dbReference type="EMBL" id="MU251411">
    <property type="protein sequence ID" value="KAG9236256.1"/>
    <property type="molecule type" value="Genomic_DNA"/>
</dbReference>
<evidence type="ECO:0000256" key="2">
    <source>
        <dbReference type="SAM" id="SignalP"/>
    </source>
</evidence>
<feature type="region of interest" description="Disordered" evidence="1">
    <location>
        <begin position="164"/>
        <end position="224"/>
    </location>
</feature>
<comment type="caution">
    <text evidence="3">The sequence shown here is derived from an EMBL/GenBank/DDBJ whole genome shotgun (WGS) entry which is preliminary data.</text>
</comment>
<dbReference type="OrthoDB" id="3549327at2759"/>
<sequence length="224" mass="25345">MGFSLALEVILLYLLVTFWSAIQARVWATVDHSDHQGFPTTIDNPFVADIQVLCPSSKEWEPLELIVDTGYHGEGLVTREAVEKRLKLGGSVVPVDEIICYLLDGQPLRSTGTLDLVWKGYRKTFRTLFHVVDGDDLPYQILVGAKAIHRERILKFGGFMGRNIPPKKSKEEKSSDEKRREERRKKAAENDEKVAANKSSRWDTQQHGEQSSPNSFTGFQEKTA</sequence>
<feature type="signal peptide" evidence="2">
    <location>
        <begin position="1"/>
        <end position="24"/>
    </location>
</feature>
<evidence type="ECO:0000313" key="3">
    <source>
        <dbReference type="EMBL" id="KAG9236256.1"/>
    </source>
</evidence>
<feature type="chain" id="PRO_5040294639" evidence="2">
    <location>
        <begin position="25"/>
        <end position="224"/>
    </location>
</feature>
<dbReference type="AlphaFoldDB" id="A0A9P7YMD3"/>
<dbReference type="Proteomes" id="UP000824998">
    <property type="component" value="Unassembled WGS sequence"/>
</dbReference>
<organism evidence="3 4">
    <name type="scientific">Amylocarpus encephaloides</name>
    <dbReference type="NCBI Taxonomy" id="45428"/>
    <lineage>
        <taxon>Eukaryota</taxon>
        <taxon>Fungi</taxon>
        <taxon>Dikarya</taxon>
        <taxon>Ascomycota</taxon>
        <taxon>Pezizomycotina</taxon>
        <taxon>Leotiomycetes</taxon>
        <taxon>Helotiales</taxon>
        <taxon>Helotiales incertae sedis</taxon>
        <taxon>Amylocarpus</taxon>
    </lineage>
</organism>
<keyword evidence="2" id="KW-0732">Signal</keyword>
<feature type="compositionally biased region" description="Basic and acidic residues" evidence="1">
    <location>
        <begin position="168"/>
        <end position="180"/>
    </location>
</feature>
<protein>
    <submittedName>
        <fullName evidence="3">Uncharacterized protein</fullName>
    </submittedName>
</protein>
<name>A0A9P7YMD3_9HELO</name>
<evidence type="ECO:0000256" key="1">
    <source>
        <dbReference type="SAM" id="MobiDB-lite"/>
    </source>
</evidence>